<keyword evidence="2" id="KW-1185">Reference proteome</keyword>
<proteinExistence type="predicted"/>
<organism evidence="1 2">
    <name type="scientific">Dreissena polymorpha</name>
    <name type="common">Zebra mussel</name>
    <name type="synonym">Mytilus polymorpha</name>
    <dbReference type="NCBI Taxonomy" id="45954"/>
    <lineage>
        <taxon>Eukaryota</taxon>
        <taxon>Metazoa</taxon>
        <taxon>Spiralia</taxon>
        <taxon>Lophotrochozoa</taxon>
        <taxon>Mollusca</taxon>
        <taxon>Bivalvia</taxon>
        <taxon>Autobranchia</taxon>
        <taxon>Heteroconchia</taxon>
        <taxon>Euheterodonta</taxon>
        <taxon>Imparidentia</taxon>
        <taxon>Neoheterodontei</taxon>
        <taxon>Myida</taxon>
        <taxon>Dreissenoidea</taxon>
        <taxon>Dreissenidae</taxon>
        <taxon>Dreissena</taxon>
    </lineage>
</organism>
<dbReference type="AlphaFoldDB" id="A0A9D4HBM0"/>
<comment type="caution">
    <text evidence="1">The sequence shown here is derived from an EMBL/GenBank/DDBJ whole genome shotgun (WGS) entry which is preliminary data.</text>
</comment>
<name>A0A9D4HBM0_DREPO</name>
<reference evidence="1" key="2">
    <citation type="submission" date="2020-11" db="EMBL/GenBank/DDBJ databases">
        <authorList>
            <person name="McCartney M.A."/>
            <person name="Auch B."/>
            <person name="Kono T."/>
            <person name="Mallez S."/>
            <person name="Becker A."/>
            <person name="Gohl D.M."/>
            <person name="Silverstein K.A.T."/>
            <person name="Koren S."/>
            <person name="Bechman K.B."/>
            <person name="Herman A."/>
            <person name="Abrahante J.E."/>
            <person name="Garbe J."/>
        </authorList>
    </citation>
    <scope>NUCLEOTIDE SEQUENCE</scope>
    <source>
        <strain evidence="1">Duluth1</strain>
        <tissue evidence="1">Whole animal</tissue>
    </source>
</reference>
<accession>A0A9D4HBM0</accession>
<sequence length="111" mass="12639">MKEKAHYGPRKIVFRPFLYLESEGLSFEMLMQGLAFFNAQVGITNLSLSSQGVCICGAEGEENTRVGPSSEMCLVARKMDISRSLKPILKHFKLSKQKVHKFCIKIIVFYY</sequence>
<evidence type="ECO:0000313" key="1">
    <source>
        <dbReference type="EMBL" id="KAH3830486.1"/>
    </source>
</evidence>
<dbReference type="EMBL" id="JAIWYP010000004">
    <property type="protein sequence ID" value="KAH3830486.1"/>
    <property type="molecule type" value="Genomic_DNA"/>
</dbReference>
<reference evidence="1" key="1">
    <citation type="journal article" date="2019" name="bioRxiv">
        <title>The Genome of the Zebra Mussel, Dreissena polymorpha: A Resource for Invasive Species Research.</title>
        <authorList>
            <person name="McCartney M.A."/>
            <person name="Auch B."/>
            <person name="Kono T."/>
            <person name="Mallez S."/>
            <person name="Zhang Y."/>
            <person name="Obille A."/>
            <person name="Becker A."/>
            <person name="Abrahante J.E."/>
            <person name="Garbe J."/>
            <person name="Badalamenti J.P."/>
            <person name="Herman A."/>
            <person name="Mangelson H."/>
            <person name="Liachko I."/>
            <person name="Sullivan S."/>
            <person name="Sone E.D."/>
            <person name="Koren S."/>
            <person name="Silverstein K.A.T."/>
            <person name="Beckman K.B."/>
            <person name="Gohl D.M."/>
        </authorList>
    </citation>
    <scope>NUCLEOTIDE SEQUENCE</scope>
    <source>
        <strain evidence="1">Duluth1</strain>
        <tissue evidence="1">Whole animal</tissue>
    </source>
</reference>
<dbReference type="Proteomes" id="UP000828390">
    <property type="component" value="Unassembled WGS sequence"/>
</dbReference>
<gene>
    <name evidence="1" type="ORF">DPMN_103730</name>
</gene>
<evidence type="ECO:0000313" key="2">
    <source>
        <dbReference type="Proteomes" id="UP000828390"/>
    </source>
</evidence>
<protein>
    <submittedName>
        <fullName evidence="1">Uncharacterized protein</fullName>
    </submittedName>
</protein>